<evidence type="ECO:0000313" key="4">
    <source>
        <dbReference type="Proteomes" id="UP000437068"/>
    </source>
</evidence>
<dbReference type="EMBL" id="QXGE01000910">
    <property type="protein sequence ID" value="KAE9301218.1"/>
    <property type="molecule type" value="Genomic_DNA"/>
</dbReference>
<protein>
    <submittedName>
        <fullName evidence="2">Uncharacterized protein</fullName>
    </submittedName>
</protein>
<evidence type="ECO:0000256" key="1">
    <source>
        <dbReference type="SAM" id="MobiDB-lite"/>
    </source>
</evidence>
<name>A0A6A3U8X6_9STRA</name>
<dbReference type="EMBL" id="QXGA01000330">
    <property type="protein sequence ID" value="KAE9147727.1"/>
    <property type="molecule type" value="Genomic_DNA"/>
</dbReference>
<evidence type="ECO:0000313" key="5">
    <source>
        <dbReference type="Proteomes" id="UP000440732"/>
    </source>
</evidence>
<feature type="compositionally biased region" description="Polar residues" evidence="1">
    <location>
        <begin position="1"/>
        <end position="11"/>
    </location>
</feature>
<dbReference type="Proteomes" id="UP000440732">
    <property type="component" value="Unassembled WGS sequence"/>
</dbReference>
<organism evidence="2 5">
    <name type="scientific">Phytophthora fragariae</name>
    <dbReference type="NCBI Taxonomy" id="53985"/>
    <lineage>
        <taxon>Eukaryota</taxon>
        <taxon>Sar</taxon>
        <taxon>Stramenopiles</taxon>
        <taxon>Oomycota</taxon>
        <taxon>Peronosporomycetes</taxon>
        <taxon>Peronosporales</taxon>
        <taxon>Peronosporaceae</taxon>
        <taxon>Phytophthora</taxon>
    </lineage>
</organism>
<evidence type="ECO:0000313" key="3">
    <source>
        <dbReference type="EMBL" id="KAE9301218.1"/>
    </source>
</evidence>
<dbReference type="AlphaFoldDB" id="A0A6A3U8X6"/>
<proteinExistence type="predicted"/>
<dbReference type="Proteomes" id="UP000437068">
    <property type="component" value="Unassembled WGS sequence"/>
</dbReference>
<evidence type="ECO:0000313" key="2">
    <source>
        <dbReference type="EMBL" id="KAE9147727.1"/>
    </source>
</evidence>
<accession>A0A6A3U8X6</accession>
<reference evidence="4 5" key="1">
    <citation type="submission" date="2018-08" db="EMBL/GenBank/DDBJ databases">
        <title>Genomic investigation of the strawberry pathogen Phytophthora fragariae indicates pathogenicity is determined by transcriptional variation in three key races.</title>
        <authorList>
            <person name="Adams T.M."/>
            <person name="Armitage A.D."/>
            <person name="Sobczyk M.K."/>
            <person name="Bates H.J."/>
            <person name="Dunwell J.M."/>
            <person name="Nellist C.F."/>
            <person name="Harrison R.J."/>
        </authorList>
    </citation>
    <scope>NUCLEOTIDE SEQUENCE [LARGE SCALE GENOMIC DNA]</scope>
    <source>
        <strain evidence="3 4">A4</strain>
        <strain evidence="2 5">NOV-5</strain>
    </source>
</reference>
<sequence length="220" mass="23807">MLRSDGSTESHSLGFGDDVMPSGCSDGRPRDVDLAEEHASDRGGNDSSADEDRCWLVRAFKLPLVFKAGSSVPDLSPLDIAHLMPLVTIARSLDFSCWSGISDSSSDSSRLLLFPPSPTIQKSPGMRLDQDGAGLKSVFQCLLTLQLFHAHRLLGSQTLAIVDVLLPILLSLESVLLPLDSVFRRPQIRVEGSLIWDSSSSSSLSSRNSMQLGSLRVQLD</sequence>
<feature type="region of interest" description="Disordered" evidence="1">
    <location>
        <begin position="1"/>
        <end position="49"/>
    </location>
</feature>
<gene>
    <name evidence="3" type="ORF">PF001_g14550</name>
    <name evidence="2" type="ORF">PF006_g7620</name>
</gene>
<comment type="caution">
    <text evidence="2">The sequence shown here is derived from an EMBL/GenBank/DDBJ whole genome shotgun (WGS) entry which is preliminary data.</text>
</comment>
<feature type="compositionally biased region" description="Basic and acidic residues" evidence="1">
    <location>
        <begin position="27"/>
        <end position="49"/>
    </location>
</feature>